<dbReference type="Gene3D" id="3.40.1260.10">
    <property type="entry name" value="DsrEFH-like"/>
    <property type="match status" value="1"/>
</dbReference>
<name>A0A7Z2YEQ3_9VIBR</name>
<dbReference type="Pfam" id="PF04077">
    <property type="entry name" value="DsrH"/>
    <property type="match status" value="1"/>
</dbReference>
<dbReference type="KEGG" id="vas:GT360_12940"/>
<dbReference type="GO" id="GO:0002143">
    <property type="term" value="P:tRNA wobble position uridine thiolation"/>
    <property type="evidence" value="ECO:0007669"/>
    <property type="project" value="InterPro"/>
</dbReference>
<dbReference type="PANTHER" id="PTHR37526">
    <property type="entry name" value="PROTEIN TUSB"/>
    <property type="match status" value="1"/>
</dbReference>
<dbReference type="NCBIfam" id="TIGR03011">
    <property type="entry name" value="sulf_tusB_dsrH"/>
    <property type="match status" value="1"/>
</dbReference>
<dbReference type="GO" id="GO:0016740">
    <property type="term" value="F:transferase activity"/>
    <property type="evidence" value="ECO:0007669"/>
    <property type="project" value="UniProtKB-KW"/>
</dbReference>
<dbReference type="InterPro" id="IPR007215">
    <property type="entry name" value="Sulphur_relay_TusB/DsrH"/>
</dbReference>
<dbReference type="AlphaFoldDB" id="A0A7Z2YEQ3"/>
<evidence type="ECO:0000313" key="1">
    <source>
        <dbReference type="EMBL" id="QIA64354.1"/>
    </source>
</evidence>
<dbReference type="EMBL" id="CP047475">
    <property type="protein sequence ID" value="QIA64354.1"/>
    <property type="molecule type" value="Genomic_DNA"/>
</dbReference>
<sequence>MLFIVKTLSALTQAQALASHSDAVLLVENAVYSAVSQHHAFPQLKDMTVWVLSEDALARGIESRVSPSVQKVDFDGFVALTVQHEQSITLE</sequence>
<proteinExistence type="predicted"/>
<dbReference type="GO" id="GO:1990228">
    <property type="term" value="C:sulfurtransferase complex"/>
    <property type="evidence" value="ECO:0007669"/>
    <property type="project" value="TreeGrafter"/>
</dbReference>
<dbReference type="SUPFAM" id="SSF75169">
    <property type="entry name" value="DsrEFH-like"/>
    <property type="match status" value="1"/>
</dbReference>
<accession>A0A7Z2YEQ3</accession>
<keyword evidence="2" id="KW-1185">Reference proteome</keyword>
<gene>
    <name evidence="1" type="primary">dsrH</name>
    <name evidence="1" type="ORF">GT360_12940</name>
</gene>
<protein>
    <submittedName>
        <fullName evidence="1">Sulfurtransferase complex subunit TusB</fullName>
    </submittedName>
</protein>
<dbReference type="InterPro" id="IPR027396">
    <property type="entry name" value="DsrEFH-like"/>
</dbReference>
<keyword evidence="1" id="KW-0808">Transferase</keyword>
<dbReference type="PANTHER" id="PTHR37526:SF1">
    <property type="entry name" value="PROTEIN TUSB"/>
    <property type="match status" value="1"/>
</dbReference>
<reference evidence="1 2" key="1">
    <citation type="submission" date="2020-01" db="EMBL/GenBank/DDBJ databases">
        <title>Whole genome and functional gene identification of agarase of Vibrio HN897.</title>
        <authorList>
            <person name="Liu Y."/>
            <person name="Zhao Z."/>
        </authorList>
    </citation>
    <scope>NUCLEOTIDE SEQUENCE [LARGE SCALE GENOMIC DNA]</scope>
    <source>
        <strain evidence="1 2">HN897</strain>
    </source>
</reference>
<evidence type="ECO:0000313" key="2">
    <source>
        <dbReference type="Proteomes" id="UP000464262"/>
    </source>
</evidence>
<dbReference type="RefSeq" id="WP_164649261.1">
    <property type="nucleotide sequence ID" value="NZ_CP047475.1"/>
</dbReference>
<dbReference type="Proteomes" id="UP000464262">
    <property type="component" value="Chromosome 1"/>
</dbReference>
<organism evidence="1 2">
    <name type="scientific">Vibrio astriarenae</name>
    <dbReference type="NCBI Taxonomy" id="1481923"/>
    <lineage>
        <taxon>Bacteria</taxon>
        <taxon>Pseudomonadati</taxon>
        <taxon>Pseudomonadota</taxon>
        <taxon>Gammaproteobacteria</taxon>
        <taxon>Vibrionales</taxon>
        <taxon>Vibrionaceae</taxon>
        <taxon>Vibrio</taxon>
    </lineage>
</organism>